<protein>
    <submittedName>
        <fullName evidence="2">RNA polymerase sigma factor, sigma-70 family</fullName>
    </submittedName>
</protein>
<dbReference type="AlphaFoldDB" id="A0A1I7HHM2"/>
<dbReference type="GO" id="GO:0003677">
    <property type="term" value="F:DNA binding"/>
    <property type="evidence" value="ECO:0007669"/>
    <property type="project" value="InterPro"/>
</dbReference>
<feature type="domain" description="RNA polymerase sigma factor 70 region 4 type 2" evidence="1">
    <location>
        <begin position="14"/>
        <end position="65"/>
    </location>
</feature>
<evidence type="ECO:0000313" key="3">
    <source>
        <dbReference type="Proteomes" id="UP000183508"/>
    </source>
</evidence>
<gene>
    <name evidence="2" type="ORF">SAMN05421543_104201</name>
</gene>
<sequence>MEADQERSTALKLDLARALESLPLELKQVFVLAGIYRWPIRDVASFLRIPPGTVKSRLSRARQQLQAALTEEDEDAAGREPATASLDDVLSAWGTGPAEGRSHDGPRYVGPSLGHYEEPQVHPHQGMAVWRTSREQTTGAVRMACAQIGCGSKRNRRMPGASSPFFMADICGCGWRAPTLFRRRRSRTMRIHRSCWAIF</sequence>
<organism evidence="2 3">
    <name type="scientific">Alicyclobacillus macrosporangiidus</name>
    <dbReference type="NCBI Taxonomy" id="392015"/>
    <lineage>
        <taxon>Bacteria</taxon>
        <taxon>Bacillati</taxon>
        <taxon>Bacillota</taxon>
        <taxon>Bacilli</taxon>
        <taxon>Bacillales</taxon>
        <taxon>Alicyclobacillaceae</taxon>
        <taxon>Alicyclobacillus</taxon>
    </lineage>
</organism>
<keyword evidence="3" id="KW-1185">Reference proteome</keyword>
<name>A0A1I7HHM2_9BACL</name>
<dbReference type="InterPro" id="IPR013249">
    <property type="entry name" value="RNA_pol_sigma70_r4_t2"/>
</dbReference>
<dbReference type="Proteomes" id="UP000183508">
    <property type="component" value="Unassembled WGS sequence"/>
</dbReference>
<reference evidence="3" key="1">
    <citation type="submission" date="2016-10" db="EMBL/GenBank/DDBJ databases">
        <authorList>
            <person name="Varghese N."/>
        </authorList>
    </citation>
    <scope>NUCLEOTIDE SEQUENCE [LARGE SCALE GENOMIC DNA]</scope>
    <source>
        <strain evidence="3">DSM 17980</strain>
    </source>
</reference>
<dbReference type="Gene3D" id="1.10.10.10">
    <property type="entry name" value="Winged helix-like DNA-binding domain superfamily/Winged helix DNA-binding domain"/>
    <property type="match status" value="1"/>
</dbReference>
<dbReference type="Pfam" id="PF08281">
    <property type="entry name" value="Sigma70_r4_2"/>
    <property type="match status" value="1"/>
</dbReference>
<accession>A0A1I7HHM2</accession>
<dbReference type="InterPro" id="IPR013324">
    <property type="entry name" value="RNA_pol_sigma_r3/r4-like"/>
</dbReference>
<dbReference type="GO" id="GO:0006352">
    <property type="term" value="P:DNA-templated transcription initiation"/>
    <property type="evidence" value="ECO:0007669"/>
    <property type="project" value="InterPro"/>
</dbReference>
<proteinExistence type="predicted"/>
<evidence type="ECO:0000313" key="2">
    <source>
        <dbReference type="EMBL" id="SFU60247.1"/>
    </source>
</evidence>
<dbReference type="STRING" id="392015.SAMN05421543_104201"/>
<dbReference type="CDD" id="cd06171">
    <property type="entry name" value="Sigma70_r4"/>
    <property type="match status" value="1"/>
</dbReference>
<dbReference type="SUPFAM" id="SSF88659">
    <property type="entry name" value="Sigma3 and sigma4 domains of RNA polymerase sigma factors"/>
    <property type="match status" value="1"/>
</dbReference>
<dbReference type="EMBL" id="FPBV01000004">
    <property type="protein sequence ID" value="SFU60247.1"/>
    <property type="molecule type" value="Genomic_DNA"/>
</dbReference>
<dbReference type="InterPro" id="IPR036388">
    <property type="entry name" value="WH-like_DNA-bd_sf"/>
</dbReference>
<evidence type="ECO:0000259" key="1">
    <source>
        <dbReference type="Pfam" id="PF08281"/>
    </source>
</evidence>
<dbReference type="GO" id="GO:0016987">
    <property type="term" value="F:sigma factor activity"/>
    <property type="evidence" value="ECO:0007669"/>
    <property type="project" value="InterPro"/>
</dbReference>